<dbReference type="AlphaFoldDB" id="A0A2V1GVF9"/>
<sequence length="80" mass="9467">MKNLLQKLILRLAGQYRDLFEKFCYGVILFAAGMLMYNGYQNGQPEPEDIYALVMLFAGLLWSLWFWLRILATRFLRLIS</sequence>
<evidence type="ECO:0000313" key="3">
    <source>
        <dbReference type="Proteomes" id="UP000244906"/>
    </source>
</evidence>
<dbReference type="RefSeq" id="WP_116688977.1">
    <property type="nucleotide sequence ID" value="NZ_CAWNYD010000014.1"/>
</dbReference>
<feature type="transmembrane region" description="Helical" evidence="1">
    <location>
        <begin position="20"/>
        <end position="38"/>
    </location>
</feature>
<comment type="caution">
    <text evidence="2">The sequence shown here is derived from an EMBL/GenBank/DDBJ whole genome shotgun (WGS) entry which is preliminary data.</text>
</comment>
<evidence type="ECO:0000256" key="1">
    <source>
        <dbReference type="SAM" id="Phobius"/>
    </source>
</evidence>
<dbReference type="EMBL" id="QDDL01000014">
    <property type="protein sequence ID" value="PVZ63893.1"/>
    <property type="molecule type" value="Genomic_DNA"/>
</dbReference>
<gene>
    <name evidence="2" type="ORF">DC094_20410</name>
</gene>
<organism evidence="2 3">
    <name type="scientific">Pelagibaculum spongiae</name>
    <dbReference type="NCBI Taxonomy" id="2080658"/>
    <lineage>
        <taxon>Bacteria</taxon>
        <taxon>Pseudomonadati</taxon>
        <taxon>Pseudomonadota</taxon>
        <taxon>Gammaproteobacteria</taxon>
        <taxon>Oceanospirillales</taxon>
        <taxon>Pelagibaculum</taxon>
    </lineage>
</organism>
<keyword evidence="1" id="KW-1133">Transmembrane helix</keyword>
<reference evidence="2 3" key="1">
    <citation type="submission" date="2018-04" db="EMBL/GenBank/DDBJ databases">
        <title>Thalassorhabdus spongiae gen. nov., sp. nov., isolated from a marine sponge in South-West Iceland.</title>
        <authorList>
            <person name="Knobloch S."/>
            <person name="Daussin A."/>
            <person name="Johannsson R."/>
            <person name="Marteinsson V.T."/>
        </authorList>
    </citation>
    <scope>NUCLEOTIDE SEQUENCE [LARGE SCALE GENOMIC DNA]</scope>
    <source>
        <strain evidence="2 3">Hp12</strain>
    </source>
</reference>
<keyword evidence="1" id="KW-0472">Membrane</keyword>
<evidence type="ECO:0000313" key="2">
    <source>
        <dbReference type="EMBL" id="PVZ63893.1"/>
    </source>
</evidence>
<protein>
    <submittedName>
        <fullName evidence="2">Uncharacterized protein</fullName>
    </submittedName>
</protein>
<accession>A0A2V1GVF9</accession>
<dbReference type="Proteomes" id="UP000244906">
    <property type="component" value="Unassembled WGS sequence"/>
</dbReference>
<name>A0A2V1GVF9_9GAMM</name>
<proteinExistence type="predicted"/>
<feature type="transmembrane region" description="Helical" evidence="1">
    <location>
        <begin position="50"/>
        <end position="68"/>
    </location>
</feature>
<keyword evidence="3" id="KW-1185">Reference proteome</keyword>
<keyword evidence="1" id="KW-0812">Transmembrane</keyword>